<organism evidence="1 2">
    <name type="scientific">Methylomonas methanica</name>
    <dbReference type="NCBI Taxonomy" id="421"/>
    <lineage>
        <taxon>Bacteria</taxon>
        <taxon>Pseudomonadati</taxon>
        <taxon>Pseudomonadota</taxon>
        <taxon>Gammaproteobacteria</taxon>
        <taxon>Methylococcales</taxon>
        <taxon>Methylococcaceae</taxon>
        <taxon>Methylomonas</taxon>
    </lineage>
</organism>
<name>A0A177LZE4_METMH</name>
<gene>
    <name evidence="1" type="ORF">A1353_21725</name>
</gene>
<dbReference type="AlphaFoldDB" id="A0A177LZE4"/>
<sequence>MEHIFPLPRPTPAPPQTSIPLIQAGHRYSIDAQKLADDRLGELEHDLQNGLLGDYQLSIEQAVAIAVDTKQTPIQAFVWNSDLLNPLLNNCLPITATHPQQPNHNRLTLLDASMAAPEVNLLDDTPTLSISPRFELEWDTAGFSSQLGVLQLLESTRTVHFTNGNTLTLLDTETLDRGPVLYLSGTESHLPLIPLGPFQQKGQQQKLLFSQAVTQAIPSQIAGNAVASISVLEKYTVYFMQNAGPDRSDLYIWVPVHLPIVWGWSIRVQQRYDGVWDIFRKKLIMPSASTEAPKLPIWRSNSLLCQTAQMA</sequence>
<accession>A0A177LZE4</accession>
<evidence type="ECO:0000313" key="1">
    <source>
        <dbReference type="EMBL" id="OAH98846.1"/>
    </source>
</evidence>
<dbReference type="Proteomes" id="UP000077763">
    <property type="component" value="Unassembled WGS sequence"/>
</dbReference>
<dbReference type="EMBL" id="LUUH01000086">
    <property type="protein sequence ID" value="OAH98846.1"/>
    <property type="molecule type" value="Genomic_DNA"/>
</dbReference>
<evidence type="ECO:0000313" key="2">
    <source>
        <dbReference type="Proteomes" id="UP000077763"/>
    </source>
</evidence>
<reference evidence="1 2" key="1">
    <citation type="submission" date="2016-03" db="EMBL/GenBank/DDBJ databases">
        <authorList>
            <person name="Ploux O."/>
        </authorList>
    </citation>
    <scope>NUCLEOTIDE SEQUENCE [LARGE SCALE GENOMIC DNA]</scope>
    <source>
        <strain evidence="1 2">R-45371</strain>
    </source>
</reference>
<protein>
    <submittedName>
        <fullName evidence="1">Uncharacterized protein</fullName>
    </submittedName>
</protein>
<proteinExistence type="predicted"/>
<comment type="caution">
    <text evidence="1">The sequence shown here is derived from an EMBL/GenBank/DDBJ whole genome shotgun (WGS) entry which is preliminary data.</text>
</comment>
<dbReference type="RefSeq" id="WP_064038310.1">
    <property type="nucleotide sequence ID" value="NZ_LUUH01000086.1"/>
</dbReference>